<sequence length="261" mass="30463">MIVSISIDRFLKVKSPIKSRKYCTRKLAIIISSILFIIFLAKNVHLSTPFIGDFSPDAADTCDPDKKYPSYIYFFHNVWPWIDLITFALIPFILISISNIFIIVDQYKRRLKLRKRNLDLSLITLLLTCSGTFIICNLPITVLGVIYQYISKSFDTKSNYDNTAFAFDVLRLLSDLSFALNFYLYYYTSTLFRQQIIILFKRLFRIKTDIKQNDIELPYLSYNQTQLRSHYRLNSIEESSSPSQQTTASSNSFISKLYTKT</sequence>
<feature type="transmembrane region" description="Helical" evidence="8">
    <location>
        <begin position="27"/>
        <end position="46"/>
    </location>
</feature>
<keyword evidence="6" id="KW-0675">Receptor</keyword>
<feature type="transmembrane region" description="Helical" evidence="8">
    <location>
        <begin position="169"/>
        <end position="187"/>
    </location>
</feature>
<protein>
    <recommendedName>
        <fullName evidence="9">G-protein coupled receptors family 1 profile domain-containing protein</fullName>
    </recommendedName>
</protein>
<feature type="domain" description="G-protein coupled receptors family 1 profile" evidence="9">
    <location>
        <begin position="1"/>
        <end position="185"/>
    </location>
</feature>
<evidence type="ECO:0000256" key="1">
    <source>
        <dbReference type="ARBA" id="ARBA00004141"/>
    </source>
</evidence>
<evidence type="ECO:0000256" key="2">
    <source>
        <dbReference type="ARBA" id="ARBA00022692"/>
    </source>
</evidence>
<evidence type="ECO:0000256" key="4">
    <source>
        <dbReference type="ARBA" id="ARBA00023040"/>
    </source>
</evidence>
<comment type="subcellular location">
    <subcellularLocation>
        <location evidence="1">Membrane</location>
        <topology evidence="1">Multi-pass membrane protein</topology>
    </subcellularLocation>
</comment>
<accession>A0A8S2E9M3</accession>
<keyword evidence="4" id="KW-0297">G-protein coupled receptor</keyword>
<dbReference type="InterPro" id="IPR017452">
    <property type="entry name" value="GPCR_Rhodpsn_7TM"/>
</dbReference>
<keyword evidence="3 8" id="KW-1133">Transmembrane helix</keyword>
<dbReference type="EMBL" id="CAJNOK010009916">
    <property type="protein sequence ID" value="CAF1101642.1"/>
    <property type="molecule type" value="Genomic_DNA"/>
</dbReference>
<evidence type="ECO:0000313" key="12">
    <source>
        <dbReference type="Proteomes" id="UP000677228"/>
    </source>
</evidence>
<reference evidence="10" key="1">
    <citation type="submission" date="2021-02" db="EMBL/GenBank/DDBJ databases">
        <authorList>
            <person name="Nowell W R."/>
        </authorList>
    </citation>
    <scope>NUCLEOTIDE SEQUENCE</scope>
</reference>
<keyword evidence="7" id="KW-0807">Transducer</keyword>
<dbReference type="PROSITE" id="PS50262">
    <property type="entry name" value="G_PROTEIN_RECEP_F1_2"/>
    <property type="match status" value="1"/>
</dbReference>
<dbReference type="SUPFAM" id="SSF81321">
    <property type="entry name" value="Family A G protein-coupled receptor-like"/>
    <property type="match status" value="1"/>
</dbReference>
<evidence type="ECO:0000256" key="5">
    <source>
        <dbReference type="ARBA" id="ARBA00023136"/>
    </source>
</evidence>
<evidence type="ECO:0000259" key="9">
    <source>
        <dbReference type="PROSITE" id="PS50262"/>
    </source>
</evidence>
<dbReference type="PANTHER" id="PTHR24243:SF230">
    <property type="entry name" value="G-PROTEIN COUPLED RECEPTORS FAMILY 1 PROFILE DOMAIN-CONTAINING PROTEIN"/>
    <property type="match status" value="1"/>
</dbReference>
<evidence type="ECO:0000313" key="10">
    <source>
        <dbReference type="EMBL" id="CAF1101642.1"/>
    </source>
</evidence>
<proteinExistence type="predicted"/>
<dbReference type="Pfam" id="PF00001">
    <property type="entry name" value="7tm_1"/>
    <property type="match status" value="1"/>
</dbReference>
<dbReference type="PANTHER" id="PTHR24243">
    <property type="entry name" value="G-PROTEIN COUPLED RECEPTOR"/>
    <property type="match status" value="1"/>
</dbReference>
<dbReference type="GO" id="GO:0004930">
    <property type="term" value="F:G protein-coupled receptor activity"/>
    <property type="evidence" value="ECO:0007669"/>
    <property type="project" value="UniProtKB-KW"/>
</dbReference>
<dbReference type="GO" id="GO:0005886">
    <property type="term" value="C:plasma membrane"/>
    <property type="evidence" value="ECO:0007669"/>
    <property type="project" value="TreeGrafter"/>
</dbReference>
<evidence type="ECO:0000256" key="3">
    <source>
        <dbReference type="ARBA" id="ARBA00022989"/>
    </source>
</evidence>
<evidence type="ECO:0000256" key="8">
    <source>
        <dbReference type="SAM" id="Phobius"/>
    </source>
</evidence>
<dbReference type="Gene3D" id="1.20.1070.10">
    <property type="entry name" value="Rhodopsin 7-helix transmembrane proteins"/>
    <property type="match status" value="1"/>
</dbReference>
<comment type="caution">
    <text evidence="10">The sequence shown here is derived from an EMBL/GenBank/DDBJ whole genome shotgun (WGS) entry which is preliminary data.</text>
</comment>
<dbReference type="AlphaFoldDB" id="A0A8S2E9M3"/>
<feature type="transmembrane region" description="Helical" evidence="8">
    <location>
        <begin position="78"/>
        <end position="104"/>
    </location>
</feature>
<dbReference type="Proteomes" id="UP000677228">
    <property type="component" value="Unassembled WGS sequence"/>
</dbReference>
<name>A0A8S2E9M3_9BILA</name>
<evidence type="ECO:0000256" key="7">
    <source>
        <dbReference type="ARBA" id="ARBA00023224"/>
    </source>
</evidence>
<gene>
    <name evidence="10" type="ORF">OVA965_LOCUS19322</name>
    <name evidence="11" type="ORF">TMI583_LOCUS19335</name>
</gene>
<keyword evidence="5 8" id="KW-0472">Membrane</keyword>
<evidence type="ECO:0000313" key="11">
    <source>
        <dbReference type="EMBL" id="CAF3862973.1"/>
    </source>
</evidence>
<evidence type="ECO:0000256" key="6">
    <source>
        <dbReference type="ARBA" id="ARBA00023170"/>
    </source>
</evidence>
<dbReference type="EMBL" id="CAJOBA010009936">
    <property type="protein sequence ID" value="CAF3862973.1"/>
    <property type="molecule type" value="Genomic_DNA"/>
</dbReference>
<dbReference type="InterPro" id="IPR000276">
    <property type="entry name" value="GPCR_Rhodpsn"/>
</dbReference>
<organism evidence="10 12">
    <name type="scientific">Didymodactylos carnosus</name>
    <dbReference type="NCBI Taxonomy" id="1234261"/>
    <lineage>
        <taxon>Eukaryota</taxon>
        <taxon>Metazoa</taxon>
        <taxon>Spiralia</taxon>
        <taxon>Gnathifera</taxon>
        <taxon>Rotifera</taxon>
        <taxon>Eurotatoria</taxon>
        <taxon>Bdelloidea</taxon>
        <taxon>Philodinida</taxon>
        <taxon>Philodinidae</taxon>
        <taxon>Didymodactylos</taxon>
    </lineage>
</organism>
<dbReference type="Proteomes" id="UP000682733">
    <property type="component" value="Unassembled WGS sequence"/>
</dbReference>
<keyword evidence="2 8" id="KW-0812">Transmembrane</keyword>
<feature type="transmembrane region" description="Helical" evidence="8">
    <location>
        <begin position="125"/>
        <end position="149"/>
    </location>
</feature>